<feature type="region of interest" description="Disordered" evidence="1">
    <location>
        <begin position="27"/>
        <end position="73"/>
    </location>
</feature>
<accession>A0A090E292</accession>
<evidence type="ECO:0000313" key="4">
    <source>
        <dbReference type="Proteomes" id="UP000045285"/>
    </source>
</evidence>
<dbReference type="AlphaFoldDB" id="A0A090E292"/>
<dbReference type="Proteomes" id="UP000045285">
    <property type="component" value="Unassembled WGS sequence"/>
</dbReference>
<sequence>MLRGYRGVLFAAFGLILLGAGLPPQHGWSAEQAKAEQNQQATPTAPPVRQPPIQQADKPENANPPCKAGEDNRNSDLCAQWKAADAAKDSADWARRSFWMVVVGTFIGVLTLIAAGAAAVYAGQAAKHTKTGADHAERSAKAAEDAITVSREIGEAQARAYISVTKAWFENNANALPKIIIQVRNSGQSPAYDLKVVYRACTEPVSVEPAPKPLNVNSYQLTELWPAGADDILAFGIHPDEVVDQTGKGAPGKPFAMVELILEYMTAFDRPRGHIDMDTAVRLLIPKVPKWAGADLTGTKSPRYPVAVMTNFTASWILEYRRMFSKGRVVKKGEPSQEDGKP</sequence>
<organism evidence="3 4">
    <name type="scientific">Mesorhizobium plurifarium</name>
    <dbReference type="NCBI Taxonomy" id="69974"/>
    <lineage>
        <taxon>Bacteria</taxon>
        <taxon>Pseudomonadati</taxon>
        <taxon>Pseudomonadota</taxon>
        <taxon>Alphaproteobacteria</taxon>
        <taxon>Hyphomicrobiales</taxon>
        <taxon>Phyllobacteriaceae</taxon>
        <taxon>Mesorhizobium</taxon>
    </lineage>
</organism>
<proteinExistence type="predicted"/>
<feature type="transmembrane region" description="Helical" evidence="2">
    <location>
        <begin position="98"/>
        <end position="122"/>
    </location>
</feature>
<feature type="compositionally biased region" description="Low complexity" evidence="1">
    <location>
        <begin position="30"/>
        <end position="41"/>
    </location>
</feature>
<evidence type="ECO:0000313" key="3">
    <source>
        <dbReference type="EMBL" id="CDX23529.1"/>
    </source>
</evidence>
<protein>
    <submittedName>
        <fullName evidence="3">Uncharacterized protein</fullName>
    </submittedName>
</protein>
<keyword evidence="2" id="KW-1133">Transmembrane helix</keyword>
<dbReference type="EMBL" id="CCMZ01000034">
    <property type="protein sequence ID" value="CDX23529.1"/>
    <property type="molecule type" value="Genomic_DNA"/>
</dbReference>
<keyword evidence="2" id="KW-0472">Membrane</keyword>
<keyword evidence="4" id="KW-1185">Reference proteome</keyword>
<reference evidence="4" key="1">
    <citation type="submission" date="2014-08" db="EMBL/GenBank/DDBJ databases">
        <authorList>
            <person name="Moulin L."/>
        </authorList>
    </citation>
    <scope>NUCLEOTIDE SEQUENCE [LARGE SCALE GENOMIC DNA]</scope>
</reference>
<evidence type="ECO:0000256" key="2">
    <source>
        <dbReference type="SAM" id="Phobius"/>
    </source>
</evidence>
<keyword evidence="2" id="KW-0812">Transmembrane</keyword>
<evidence type="ECO:0000256" key="1">
    <source>
        <dbReference type="SAM" id="MobiDB-lite"/>
    </source>
</evidence>
<gene>
    <name evidence="3" type="ORF">MPL3356_40417</name>
</gene>
<name>A0A090E292_MESPL</name>